<keyword evidence="2" id="KW-1185">Reference proteome</keyword>
<comment type="caution">
    <text evidence="1">The sequence shown here is derived from an EMBL/GenBank/DDBJ whole genome shotgun (WGS) entry which is preliminary data.</text>
</comment>
<dbReference type="RefSeq" id="WP_341694128.1">
    <property type="nucleotide sequence ID" value="NZ_JBBYHS010000018.1"/>
</dbReference>
<evidence type="ECO:0000313" key="1">
    <source>
        <dbReference type="EMBL" id="MEL1255385.1"/>
    </source>
</evidence>
<dbReference type="EMBL" id="JBBYHS010000018">
    <property type="protein sequence ID" value="MEL1255385.1"/>
    <property type="molecule type" value="Genomic_DNA"/>
</dbReference>
<proteinExistence type="predicted"/>
<evidence type="ECO:0000313" key="2">
    <source>
        <dbReference type="Proteomes" id="UP001485226"/>
    </source>
</evidence>
<name>A0ABU9ITA2_9FLAO</name>
<gene>
    <name evidence="1" type="ORF">AAEO57_16460</name>
</gene>
<organism evidence="1 2">
    <name type="scientific">Flavobacterium calami</name>
    <dbReference type="NCBI Taxonomy" id="3139144"/>
    <lineage>
        <taxon>Bacteria</taxon>
        <taxon>Pseudomonadati</taxon>
        <taxon>Bacteroidota</taxon>
        <taxon>Flavobacteriia</taxon>
        <taxon>Flavobacteriales</taxon>
        <taxon>Flavobacteriaceae</taxon>
        <taxon>Flavobacterium</taxon>
    </lineage>
</organism>
<accession>A0ABU9ITA2</accession>
<reference evidence="1 2" key="1">
    <citation type="submission" date="2024-04" db="EMBL/GenBank/DDBJ databases">
        <title>Flavobacterium sp. DGU38 16S ribosomal RNA gene Genome sequencing and assembly.</title>
        <authorList>
            <person name="Park S."/>
        </authorList>
    </citation>
    <scope>NUCLEOTIDE SEQUENCE [LARGE SCALE GENOMIC DNA]</scope>
    <source>
        <strain evidence="1 2">DGU38</strain>
    </source>
</reference>
<dbReference type="Proteomes" id="UP001485226">
    <property type="component" value="Unassembled WGS sequence"/>
</dbReference>
<protein>
    <submittedName>
        <fullName evidence="1">Uncharacterized protein</fullName>
    </submittedName>
</protein>
<sequence>MKKLIILFLISNFGFCQDIDYIKKLDTIYISFTKKKNLKKNIYTSNYRDYRFYLKKKEKEYLLFEKPDYKNPLSENGNSFLPRIEDKAFLKKYKKSTIDFNFLKKFENQYIACDLLSGHKTLYIIDLHESKKEKIVLYKVYLIYHCPVYE</sequence>